<dbReference type="EMBL" id="JBHTJV010000002">
    <property type="protein sequence ID" value="MFD0915135.1"/>
    <property type="molecule type" value="Genomic_DNA"/>
</dbReference>
<proteinExistence type="predicted"/>
<dbReference type="RefSeq" id="WP_377210986.1">
    <property type="nucleotide sequence ID" value="NZ_JBHTJV010000002.1"/>
</dbReference>
<dbReference type="PANTHER" id="PTHR42815">
    <property type="entry name" value="FAD-BINDING, PUTATIVE (AFU_ORTHOLOGUE AFUA_6G07600)-RELATED"/>
    <property type="match status" value="1"/>
</dbReference>
<dbReference type="Gene3D" id="2.30.110.10">
    <property type="entry name" value="Electron Transport, Fmn-binding Protein, Chain A"/>
    <property type="match status" value="1"/>
</dbReference>
<keyword evidence="3" id="KW-1185">Reference proteome</keyword>
<dbReference type="Pfam" id="PF01243">
    <property type="entry name" value="PNPOx_N"/>
    <property type="match status" value="1"/>
</dbReference>
<sequence>MDSFADLMFTDAVSAYQKADGSYERFQKSYQNRFKGDLDEDAKAFIESRTSFYMASQNSDGWPYVQHRGGPAGFLKVIGPTRIGFADYPGNRQFVTQGNLDADGRVALILMDYPRQARLKLLGHATMMAASADYALAKELEQENGPRPERLVVIDVAAMDWNCPKYIEPRFTEAEIAKMMAPRIEALSTRNQQLEAEISALKQGMGKQNDS</sequence>
<dbReference type="PANTHER" id="PTHR42815:SF2">
    <property type="entry name" value="FAD-BINDING, PUTATIVE (AFU_ORTHOLOGUE AFUA_6G07600)-RELATED"/>
    <property type="match status" value="1"/>
</dbReference>
<organism evidence="2 3">
    <name type="scientific">Pseudahrensia aquimaris</name>
    <dbReference type="NCBI Taxonomy" id="744461"/>
    <lineage>
        <taxon>Bacteria</taxon>
        <taxon>Pseudomonadati</taxon>
        <taxon>Pseudomonadota</taxon>
        <taxon>Alphaproteobacteria</taxon>
        <taxon>Hyphomicrobiales</taxon>
        <taxon>Ahrensiaceae</taxon>
        <taxon>Pseudahrensia</taxon>
    </lineage>
</organism>
<feature type="domain" description="Pyridoxamine 5'-phosphate oxidase N-terminal" evidence="1">
    <location>
        <begin position="38"/>
        <end position="158"/>
    </location>
</feature>
<dbReference type="InterPro" id="IPR011576">
    <property type="entry name" value="Pyridox_Oxase_N"/>
</dbReference>
<name>A0ABW3FCY2_9HYPH</name>
<dbReference type="SUPFAM" id="SSF50475">
    <property type="entry name" value="FMN-binding split barrel"/>
    <property type="match status" value="1"/>
</dbReference>
<reference evidence="3" key="1">
    <citation type="journal article" date="2019" name="Int. J. Syst. Evol. Microbiol.">
        <title>The Global Catalogue of Microorganisms (GCM) 10K type strain sequencing project: providing services to taxonomists for standard genome sequencing and annotation.</title>
        <authorList>
            <consortium name="The Broad Institute Genomics Platform"/>
            <consortium name="The Broad Institute Genome Sequencing Center for Infectious Disease"/>
            <person name="Wu L."/>
            <person name="Ma J."/>
        </authorList>
    </citation>
    <scope>NUCLEOTIDE SEQUENCE [LARGE SCALE GENOMIC DNA]</scope>
    <source>
        <strain evidence="3">CCUG 60023</strain>
    </source>
</reference>
<protein>
    <submittedName>
        <fullName evidence="2">Pyridoxamine 5'-phosphate oxidase family protein</fullName>
    </submittedName>
</protein>
<evidence type="ECO:0000259" key="1">
    <source>
        <dbReference type="Pfam" id="PF01243"/>
    </source>
</evidence>
<accession>A0ABW3FCY2</accession>
<dbReference type="Proteomes" id="UP001597101">
    <property type="component" value="Unassembled WGS sequence"/>
</dbReference>
<evidence type="ECO:0000313" key="2">
    <source>
        <dbReference type="EMBL" id="MFD0915135.1"/>
    </source>
</evidence>
<comment type="caution">
    <text evidence="2">The sequence shown here is derived from an EMBL/GenBank/DDBJ whole genome shotgun (WGS) entry which is preliminary data.</text>
</comment>
<gene>
    <name evidence="2" type="ORF">ACFQ14_01820</name>
</gene>
<evidence type="ECO:0000313" key="3">
    <source>
        <dbReference type="Proteomes" id="UP001597101"/>
    </source>
</evidence>
<dbReference type="InterPro" id="IPR012349">
    <property type="entry name" value="Split_barrel_FMN-bd"/>
</dbReference>